<gene>
    <name evidence="2" type="ORF">Pcinc_009036</name>
</gene>
<evidence type="ECO:0000256" key="1">
    <source>
        <dbReference type="SAM" id="MobiDB-lite"/>
    </source>
</evidence>
<name>A0AAE1G7L5_PETCI</name>
<keyword evidence="3" id="KW-1185">Reference proteome</keyword>
<accession>A0AAE1G7L5</accession>
<protein>
    <submittedName>
        <fullName evidence="2">Uncharacterized protein</fullName>
    </submittedName>
</protein>
<evidence type="ECO:0000313" key="2">
    <source>
        <dbReference type="EMBL" id="KAK3886811.1"/>
    </source>
</evidence>
<reference evidence="2" key="1">
    <citation type="submission" date="2023-10" db="EMBL/GenBank/DDBJ databases">
        <title>Genome assemblies of two species of porcelain crab, Petrolisthes cinctipes and Petrolisthes manimaculis (Anomura: Porcellanidae).</title>
        <authorList>
            <person name="Angst P."/>
        </authorList>
    </citation>
    <scope>NUCLEOTIDE SEQUENCE</scope>
    <source>
        <strain evidence="2">PB745_01</strain>
        <tissue evidence="2">Gill</tissue>
    </source>
</reference>
<feature type="region of interest" description="Disordered" evidence="1">
    <location>
        <begin position="1"/>
        <end position="37"/>
    </location>
</feature>
<sequence>MEEQQESSPIPMEEQQEVCPAPTKINKRPSSAGTPLTALRRSSRICHKSSLTSLLSERTRPALKRSIRIRNRVSEVGDPRQSPKLAPKPRNQRSFPHCLSPMRQWGSALASRVTEVEITGSDTVAAASSSPTLGT</sequence>
<dbReference type="EMBL" id="JAWQEG010000668">
    <property type="protein sequence ID" value="KAK3886811.1"/>
    <property type="molecule type" value="Genomic_DNA"/>
</dbReference>
<evidence type="ECO:0000313" key="3">
    <source>
        <dbReference type="Proteomes" id="UP001286313"/>
    </source>
</evidence>
<organism evidence="2 3">
    <name type="scientific">Petrolisthes cinctipes</name>
    <name type="common">Flat porcelain crab</name>
    <dbReference type="NCBI Taxonomy" id="88211"/>
    <lineage>
        <taxon>Eukaryota</taxon>
        <taxon>Metazoa</taxon>
        <taxon>Ecdysozoa</taxon>
        <taxon>Arthropoda</taxon>
        <taxon>Crustacea</taxon>
        <taxon>Multicrustacea</taxon>
        <taxon>Malacostraca</taxon>
        <taxon>Eumalacostraca</taxon>
        <taxon>Eucarida</taxon>
        <taxon>Decapoda</taxon>
        <taxon>Pleocyemata</taxon>
        <taxon>Anomura</taxon>
        <taxon>Galatheoidea</taxon>
        <taxon>Porcellanidae</taxon>
        <taxon>Petrolisthes</taxon>
    </lineage>
</organism>
<feature type="region of interest" description="Disordered" evidence="1">
    <location>
        <begin position="69"/>
        <end position="97"/>
    </location>
</feature>
<dbReference type="AlphaFoldDB" id="A0AAE1G7L5"/>
<proteinExistence type="predicted"/>
<comment type="caution">
    <text evidence="2">The sequence shown here is derived from an EMBL/GenBank/DDBJ whole genome shotgun (WGS) entry which is preliminary data.</text>
</comment>
<dbReference type="Proteomes" id="UP001286313">
    <property type="component" value="Unassembled WGS sequence"/>
</dbReference>